<reference evidence="3 4" key="1">
    <citation type="submission" date="2018-09" db="EMBL/GenBank/DDBJ databases">
        <title>Genome sequencing of strain 6GH32-13.</title>
        <authorList>
            <person name="Weon H.-Y."/>
            <person name="Heo J."/>
            <person name="Kwon S.-W."/>
        </authorList>
    </citation>
    <scope>NUCLEOTIDE SEQUENCE [LARGE SCALE GENOMIC DNA]</scope>
    <source>
        <strain evidence="3 4">5GH32-13</strain>
    </source>
</reference>
<keyword evidence="1" id="KW-0812">Transmembrane</keyword>
<protein>
    <submittedName>
        <fullName evidence="3">Acyltransferase</fullName>
    </submittedName>
</protein>
<feature type="transmembrane region" description="Helical" evidence="1">
    <location>
        <begin position="12"/>
        <end position="30"/>
    </location>
</feature>
<dbReference type="GO" id="GO:0016020">
    <property type="term" value="C:membrane"/>
    <property type="evidence" value="ECO:0007669"/>
    <property type="project" value="TreeGrafter"/>
</dbReference>
<dbReference type="Pfam" id="PF01757">
    <property type="entry name" value="Acyl_transf_3"/>
    <property type="match status" value="1"/>
</dbReference>
<sequence length="418" mass="48324">MNTSAIKYMPQLDGVRTIAVSAVMASHWIFTGNSKLLTGLTGEGGVNLFFVLSGFLITNILLMGKEQPGMGKFQLLKQFYIRRFLRIFPLYYFVVIAGFIFSIPAVRNHMLWFLTYTANYFIAWQKGGGIFYTHLWSLAVEEQFYIFFPFVVLLTPRRYYLPVFFTLISIAILFRIIPYFLLDDALLAYWVAYAFTPGCFDAFAIGAILAYFFRYHPQDLQAILRKRWIFVTAFVLWMVLSYFGIGMPKRTVFSIFCFWMVGMAATHSFTGAFGGFLKNKVVVYLGRISYGLYVYHHFMPWVFSSLGFEDSWQTRLLYLPVTVLIATASWFLMEKPITDLKQYFEYKPSAGGESWIKQAAPQLLRISLTFHVIAFLFAAGFVFQHRHKIFARFNKADISTANINMHGDSSISRRNNDQ</sequence>
<evidence type="ECO:0000259" key="2">
    <source>
        <dbReference type="Pfam" id="PF01757"/>
    </source>
</evidence>
<evidence type="ECO:0000256" key="1">
    <source>
        <dbReference type="SAM" id="Phobius"/>
    </source>
</evidence>
<name>A0A3B7MIA7_9BACT</name>
<feature type="transmembrane region" description="Helical" evidence="1">
    <location>
        <begin position="281"/>
        <end position="303"/>
    </location>
</feature>
<feature type="domain" description="Acyltransferase 3" evidence="2">
    <location>
        <begin position="11"/>
        <end position="332"/>
    </location>
</feature>
<feature type="transmembrane region" description="Helical" evidence="1">
    <location>
        <begin position="84"/>
        <end position="106"/>
    </location>
</feature>
<feature type="transmembrane region" description="Helical" evidence="1">
    <location>
        <begin position="315"/>
        <end position="333"/>
    </location>
</feature>
<keyword evidence="3" id="KW-0012">Acyltransferase</keyword>
<dbReference type="GO" id="GO:0000271">
    <property type="term" value="P:polysaccharide biosynthetic process"/>
    <property type="evidence" value="ECO:0007669"/>
    <property type="project" value="TreeGrafter"/>
</dbReference>
<dbReference type="GO" id="GO:0016747">
    <property type="term" value="F:acyltransferase activity, transferring groups other than amino-acyl groups"/>
    <property type="evidence" value="ECO:0007669"/>
    <property type="project" value="InterPro"/>
</dbReference>
<dbReference type="Proteomes" id="UP000263900">
    <property type="component" value="Chromosome"/>
</dbReference>
<feature type="transmembrane region" description="Helical" evidence="1">
    <location>
        <begin position="187"/>
        <end position="215"/>
    </location>
</feature>
<dbReference type="KEGG" id="pseg:D3H65_09225"/>
<accession>A0A3B7MIA7</accession>
<feature type="transmembrane region" description="Helical" evidence="1">
    <location>
        <begin position="363"/>
        <end position="383"/>
    </location>
</feature>
<dbReference type="RefSeq" id="WP_119050029.1">
    <property type="nucleotide sequence ID" value="NZ_CP032157.1"/>
</dbReference>
<evidence type="ECO:0000313" key="3">
    <source>
        <dbReference type="EMBL" id="AXY74142.1"/>
    </source>
</evidence>
<keyword evidence="4" id="KW-1185">Reference proteome</keyword>
<dbReference type="InterPro" id="IPR002656">
    <property type="entry name" value="Acyl_transf_3_dom"/>
</dbReference>
<organism evidence="3 4">
    <name type="scientific">Paraflavitalea soli</name>
    <dbReference type="NCBI Taxonomy" id="2315862"/>
    <lineage>
        <taxon>Bacteria</taxon>
        <taxon>Pseudomonadati</taxon>
        <taxon>Bacteroidota</taxon>
        <taxon>Chitinophagia</taxon>
        <taxon>Chitinophagales</taxon>
        <taxon>Chitinophagaceae</taxon>
        <taxon>Paraflavitalea</taxon>
    </lineage>
</organism>
<keyword evidence="1" id="KW-1133">Transmembrane helix</keyword>
<dbReference type="PANTHER" id="PTHR23028">
    <property type="entry name" value="ACETYLTRANSFERASE"/>
    <property type="match status" value="1"/>
</dbReference>
<dbReference type="AlphaFoldDB" id="A0A3B7MIA7"/>
<evidence type="ECO:0000313" key="4">
    <source>
        <dbReference type="Proteomes" id="UP000263900"/>
    </source>
</evidence>
<keyword evidence="3" id="KW-0808">Transferase</keyword>
<dbReference type="InterPro" id="IPR050879">
    <property type="entry name" value="Acyltransferase_3"/>
</dbReference>
<feature type="transmembrane region" description="Helical" evidence="1">
    <location>
        <begin position="130"/>
        <end position="152"/>
    </location>
</feature>
<feature type="transmembrane region" description="Helical" evidence="1">
    <location>
        <begin position="159"/>
        <end position="181"/>
    </location>
</feature>
<feature type="transmembrane region" description="Helical" evidence="1">
    <location>
        <begin position="227"/>
        <end position="245"/>
    </location>
</feature>
<feature type="transmembrane region" description="Helical" evidence="1">
    <location>
        <begin position="251"/>
        <end position="269"/>
    </location>
</feature>
<feature type="transmembrane region" description="Helical" evidence="1">
    <location>
        <begin position="45"/>
        <end position="63"/>
    </location>
</feature>
<dbReference type="OrthoDB" id="290051at2"/>
<keyword evidence="1" id="KW-0472">Membrane</keyword>
<dbReference type="PANTHER" id="PTHR23028:SF53">
    <property type="entry name" value="ACYL_TRANSF_3 DOMAIN-CONTAINING PROTEIN"/>
    <property type="match status" value="1"/>
</dbReference>
<dbReference type="EMBL" id="CP032157">
    <property type="protein sequence ID" value="AXY74142.1"/>
    <property type="molecule type" value="Genomic_DNA"/>
</dbReference>
<gene>
    <name evidence="3" type="ORF">D3H65_09225</name>
</gene>
<proteinExistence type="predicted"/>